<dbReference type="AlphaFoldDB" id="A0A124EBC0"/>
<accession>A0A124EBC0</accession>
<dbReference type="Proteomes" id="UP000053462">
    <property type="component" value="Unassembled WGS sequence"/>
</dbReference>
<feature type="transmembrane region" description="Helical" evidence="1">
    <location>
        <begin position="130"/>
        <end position="147"/>
    </location>
</feature>
<dbReference type="EMBL" id="LLYW01000021">
    <property type="protein sequence ID" value="KUH33348.1"/>
    <property type="molecule type" value="Genomic_DNA"/>
</dbReference>
<protein>
    <submittedName>
        <fullName evidence="2">Uncharacterized protein</fullName>
    </submittedName>
</protein>
<gene>
    <name evidence="2" type="ORF">APY94_06320</name>
</gene>
<name>A0A124EBC0_9EURY</name>
<feature type="transmembrane region" description="Helical" evidence="1">
    <location>
        <begin position="73"/>
        <end position="91"/>
    </location>
</feature>
<comment type="caution">
    <text evidence="2">The sequence shown here is derived from an EMBL/GenBank/DDBJ whole genome shotgun (WGS) entry which is preliminary data.</text>
</comment>
<keyword evidence="3" id="KW-1185">Reference proteome</keyword>
<dbReference type="RefSeq" id="WP_058938826.1">
    <property type="nucleotide sequence ID" value="NZ_LLYW01000021.1"/>
</dbReference>
<keyword evidence="1" id="KW-0472">Membrane</keyword>
<evidence type="ECO:0000313" key="2">
    <source>
        <dbReference type="EMBL" id="KUH33348.1"/>
    </source>
</evidence>
<evidence type="ECO:0000313" key="3">
    <source>
        <dbReference type="Proteomes" id="UP000053462"/>
    </source>
</evidence>
<keyword evidence="1" id="KW-1133">Transmembrane helix</keyword>
<organism evidence="2 3">
    <name type="scientific">Thermococcus celericrescens</name>
    <dbReference type="NCBI Taxonomy" id="227598"/>
    <lineage>
        <taxon>Archaea</taxon>
        <taxon>Methanobacteriati</taxon>
        <taxon>Methanobacteriota</taxon>
        <taxon>Thermococci</taxon>
        <taxon>Thermococcales</taxon>
        <taxon>Thermococcaceae</taxon>
        <taxon>Thermococcus</taxon>
    </lineage>
</organism>
<reference evidence="2 3" key="1">
    <citation type="submission" date="2015-10" db="EMBL/GenBank/DDBJ databases">
        <title>Draft genome sequence of Thermococcus celericrescens strain DSM 17994.</title>
        <authorList>
            <person name="Hong S.-J."/>
            <person name="Park C.-E."/>
            <person name="Shin J.-H."/>
        </authorList>
    </citation>
    <scope>NUCLEOTIDE SEQUENCE [LARGE SCALE GENOMIC DNA]</scope>
    <source>
        <strain evidence="2 3">DSM 17994</strain>
    </source>
</reference>
<feature type="transmembrane region" description="Helical" evidence="1">
    <location>
        <begin position="6"/>
        <end position="33"/>
    </location>
</feature>
<feature type="transmembrane region" description="Helical" evidence="1">
    <location>
        <begin position="40"/>
        <end position="61"/>
    </location>
</feature>
<dbReference type="STRING" id="227598.APY94_06320"/>
<evidence type="ECO:0000256" key="1">
    <source>
        <dbReference type="SAM" id="Phobius"/>
    </source>
</evidence>
<feature type="transmembrane region" description="Helical" evidence="1">
    <location>
        <begin position="98"/>
        <end position="114"/>
    </location>
</feature>
<sequence>MEILNIIFSFINYLASFIAFIVWGIIGAVSFVVSLLSSRAFITYIPHPVVELIGPLAMLWVGAEVEEYYTPRPVIFLNAIAINLHFLAMGWDSMWVRFYMNLGLIFGGLAWWSYEEEFSMHSTFYDWAKLLYGTGTCGLVILMTWVWEHLFSAIP</sequence>
<proteinExistence type="predicted"/>
<keyword evidence="1" id="KW-0812">Transmembrane</keyword>
<dbReference type="OrthoDB" id="372409at2157"/>